<evidence type="ECO:0000313" key="2">
    <source>
        <dbReference type="Proteomes" id="UP000557739"/>
    </source>
</evidence>
<accession>A0A7W9EJA3</accession>
<evidence type="ECO:0000313" key="1">
    <source>
        <dbReference type="EMBL" id="MBB5700033.1"/>
    </source>
</evidence>
<name>A0A7W9EJA3_9SPHN</name>
<protein>
    <submittedName>
        <fullName evidence="1">Uncharacterized protein</fullName>
    </submittedName>
</protein>
<organism evidence="1 2">
    <name type="scientific">Sphingomonas yantingensis</name>
    <dbReference type="NCBI Taxonomy" id="1241761"/>
    <lineage>
        <taxon>Bacteria</taxon>
        <taxon>Pseudomonadati</taxon>
        <taxon>Pseudomonadota</taxon>
        <taxon>Alphaproteobacteria</taxon>
        <taxon>Sphingomonadales</taxon>
        <taxon>Sphingomonadaceae</taxon>
        <taxon>Sphingomonas</taxon>
    </lineage>
</organism>
<proteinExistence type="predicted"/>
<dbReference type="AlphaFoldDB" id="A0A7W9EJA3"/>
<reference evidence="1 2" key="1">
    <citation type="submission" date="2020-08" db="EMBL/GenBank/DDBJ databases">
        <title>Genomic Encyclopedia of Type Strains, Phase IV (KMG-IV): sequencing the most valuable type-strain genomes for metagenomic binning, comparative biology and taxonomic classification.</title>
        <authorList>
            <person name="Goeker M."/>
        </authorList>
    </citation>
    <scope>NUCLEOTIDE SEQUENCE [LARGE SCALE GENOMIC DNA]</scope>
    <source>
        <strain evidence="1 2">DSM 27244</strain>
    </source>
</reference>
<sequence>MLALADNNFVQRDGLREYLDASPENRVAIPHTVFVEWHKGDAAKVTRRVLQHACAYPKRIVILRDTHSILRMRGQPKRIMMKLIDEQQTRDFPAYCSDFITSPLTPDVVASFAAHAERARNDVDALQGEAHKMLKLFAAWDERFTPRELRELHGLLERDNLLSDGLQIKTWAIAEVLARQLLKEHGLARIADYPGELVNTLAFRYGATTIGLYVRMRNRPGDYPTKDRKVLAHLMDVKIAAQGTYFDDFLTHEDGLKQAYEVAMSLIRALGGFTRCGRPTG</sequence>
<gene>
    <name evidence="1" type="ORF">FHR19_003413</name>
</gene>
<dbReference type="Proteomes" id="UP000557739">
    <property type="component" value="Unassembled WGS sequence"/>
</dbReference>
<dbReference type="EMBL" id="JACIJJ010000007">
    <property type="protein sequence ID" value="MBB5700033.1"/>
    <property type="molecule type" value="Genomic_DNA"/>
</dbReference>
<keyword evidence="2" id="KW-1185">Reference proteome</keyword>
<dbReference type="RefSeq" id="WP_184030942.1">
    <property type="nucleotide sequence ID" value="NZ_JACIJJ010000007.1"/>
</dbReference>
<comment type="caution">
    <text evidence="1">The sequence shown here is derived from an EMBL/GenBank/DDBJ whole genome shotgun (WGS) entry which is preliminary data.</text>
</comment>